<dbReference type="Gene3D" id="3.80.10.10">
    <property type="entry name" value="Ribonuclease Inhibitor"/>
    <property type="match status" value="1"/>
</dbReference>
<protein>
    <submittedName>
        <fullName evidence="1">STM4015 family protein</fullName>
    </submittedName>
</protein>
<proteinExistence type="predicted"/>
<name>A0AAU8MS26_9GAMM</name>
<dbReference type="AlphaFoldDB" id="A0AAU8MS26"/>
<organism evidence="1">
    <name type="scientific">Lysobacter firmicutimachus</name>
    <dbReference type="NCBI Taxonomy" id="1792846"/>
    <lineage>
        <taxon>Bacteria</taxon>
        <taxon>Pseudomonadati</taxon>
        <taxon>Pseudomonadota</taxon>
        <taxon>Gammaproteobacteria</taxon>
        <taxon>Lysobacterales</taxon>
        <taxon>Lysobacteraceae</taxon>
        <taxon>Lysobacter</taxon>
    </lineage>
</organism>
<dbReference type="InterPro" id="IPR032675">
    <property type="entry name" value="LRR_dom_sf"/>
</dbReference>
<dbReference type="RefSeq" id="WP_363796912.1">
    <property type="nucleotide sequence ID" value="NZ_CP159925.1"/>
</dbReference>
<dbReference type="NCBIfam" id="NF038076">
    <property type="entry name" value="fam_STM4015"/>
    <property type="match status" value="1"/>
</dbReference>
<reference evidence="1" key="1">
    <citation type="submission" date="2024-06" db="EMBL/GenBank/DDBJ databases">
        <authorList>
            <person name="Li S."/>
        </authorList>
    </citation>
    <scope>NUCLEOTIDE SEQUENCE</scope>
    <source>
        <strain evidence="1">SR10</strain>
    </source>
</reference>
<gene>
    <name evidence="1" type="ORF">ABU614_16900</name>
</gene>
<sequence length="303" mass="33326">MAIGEYSQFYRGKRIVNFSQGGQAESGDVVYRLHQDYDSEESQGELFAELLAQVPPASIEALVIGPWSEAHDEGPTGYLDALIERRAEFGALKGLFVGDMTYEDCEISWIIQAAYNPLLAAYPQLESLRIRGSSNLELQAFDHAQLQELAIECGGLPSKIADALAGSKLPALRHLELWLGSDEYGFDGSLDTYQRLLASLQPGQLRYLGLRNASIADELAVWLAQQPWLATLQTLDLSLGTIGDVGAQALCESPHLGSIERIDLSHHYISPEWQAKLAALPCTVVLEEQAEEYEGERYVAVAE</sequence>
<evidence type="ECO:0000313" key="1">
    <source>
        <dbReference type="EMBL" id="XCO74048.1"/>
    </source>
</evidence>
<dbReference type="InterPro" id="IPR001611">
    <property type="entry name" value="Leu-rich_rpt"/>
</dbReference>
<dbReference type="InterPro" id="IPR047722">
    <property type="entry name" value="STM4015-like"/>
</dbReference>
<dbReference type="SUPFAM" id="SSF52047">
    <property type="entry name" value="RNI-like"/>
    <property type="match status" value="1"/>
</dbReference>
<dbReference type="Pfam" id="PF13516">
    <property type="entry name" value="LRR_6"/>
    <property type="match status" value="1"/>
</dbReference>
<dbReference type="EMBL" id="CP159925">
    <property type="protein sequence ID" value="XCO74048.1"/>
    <property type="molecule type" value="Genomic_DNA"/>
</dbReference>
<accession>A0AAU8MS26</accession>